<keyword evidence="4" id="KW-1185">Reference proteome</keyword>
<sequence length="192" mass="21024">MIKSQKKLSSTLAIAIEEINDDGDGDEYDDGREDGEQHREQQHLISKLRLEQFFSSNIDEISNDEEEGDLNDLELIEQDDSELSDNEVKEKEKEEESGDDKVVGDDNSKIDSEQLVVFRTVNVELNDEDGGACGGVGVVLGLDAFVAIVIELNDDDIGGRDGGDILQMVMNAVRSKLSVALMVCIDDVCGGK</sequence>
<gene>
    <name evidence="2" type="ORF">SSS_8952</name>
</gene>
<feature type="compositionally biased region" description="Basic and acidic residues" evidence="1">
    <location>
        <begin position="86"/>
        <end position="106"/>
    </location>
</feature>
<feature type="compositionally biased region" description="Acidic residues" evidence="1">
    <location>
        <begin position="18"/>
        <end position="33"/>
    </location>
</feature>
<evidence type="ECO:0000313" key="4">
    <source>
        <dbReference type="Proteomes" id="UP000070412"/>
    </source>
</evidence>
<reference evidence="4" key="1">
    <citation type="journal article" date="2020" name="PLoS Negl. Trop. Dis.">
        <title>High-quality nuclear genome for Sarcoptes scabiei-A critical resource for a neglected parasite.</title>
        <authorList>
            <person name="Korhonen P.K."/>
            <person name="Gasser R.B."/>
            <person name="Ma G."/>
            <person name="Wang T."/>
            <person name="Stroehlein A.J."/>
            <person name="Young N.D."/>
            <person name="Ang C.S."/>
            <person name="Fernando D.D."/>
            <person name="Lu H.C."/>
            <person name="Taylor S."/>
            <person name="Reynolds S.L."/>
            <person name="Mofiz E."/>
            <person name="Najaraj S.H."/>
            <person name="Gowda H."/>
            <person name="Madugundu A."/>
            <person name="Renuse S."/>
            <person name="Holt D."/>
            <person name="Pandey A."/>
            <person name="Papenfuss A.T."/>
            <person name="Fischer K."/>
        </authorList>
    </citation>
    <scope>NUCLEOTIDE SEQUENCE [LARGE SCALE GENOMIC DNA]</scope>
</reference>
<protein>
    <submittedName>
        <fullName evidence="2 3">Uncharacterized protein</fullName>
    </submittedName>
</protein>
<dbReference type="Proteomes" id="UP000070412">
    <property type="component" value="Unassembled WGS sequence"/>
</dbReference>
<evidence type="ECO:0000256" key="1">
    <source>
        <dbReference type="SAM" id="MobiDB-lite"/>
    </source>
</evidence>
<accession>A0A834RDA1</accession>
<reference evidence="2" key="2">
    <citation type="submission" date="2020-01" db="EMBL/GenBank/DDBJ databases">
        <authorList>
            <person name="Korhonen P.K.K."/>
            <person name="Guangxu M.G."/>
            <person name="Wang T.W."/>
            <person name="Stroehlein A.J.S."/>
            <person name="Young N.D."/>
            <person name="Ang C.-S.A."/>
            <person name="Fernando D.W.F."/>
            <person name="Lu H.L."/>
            <person name="Taylor S.T."/>
            <person name="Ehtesham M.E.M."/>
            <person name="Najaraj S.H.N."/>
            <person name="Harsha G.H.G."/>
            <person name="Madugundu A.M."/>
            <person name="Renuse S.R."/>
            <person name="Holt D.H."/>
            <person name="Pandey A.P."/>
            <person name="Papenfuss A.P."/>
            <person name="Gasser R.B.G."/>
            <person name="Fischer K.F."/>
        </authorList>
    </citation>
    <scope>NUCLEOTIDE SEQUENCE</scope>
    <source>
        <strain evidence="2">SSS_KF_BRIS2020</strain>
    </source>
</reference>
<evidence type="ECO:0000313" key="3">
    <source>
        <dbReference type="EnsemblMetazoa" id="KAF7494569.1"/>
    </source>
</evidence>
<dbReference type="AlphaFoldDB" id="A0A834RDA1"/>
<dbReference type="EnsemblMetazoa" id="SSS_8952s_mrna">
    <property type="protein sequence ID" value="KAF7494569.1"/>
    <property type="gene ID" value="SSS_8952"/>
</dbReference>
<feature type="compositionally biased region" description="Acidic residues" evidence="1">
    <location>
        <begin position="61"/>
        <end position="85"/>
    </location>
</feature>
<dbReference type="EMBL" id="WVUK01000053">
    <property type="protein sequence ID" value="KAF7494569.1"/>
    <property type="molecule type" value="Genomic_DNA"/>
</dbReference>
<reference evidence="3" key="3">
    <citation type="submission" date="2022-06" db="UniProtKB">
        <authorList>
            <consortium name="EnsemblMetazoa"/>
        </authorList>
    </citation>
    <scope>IDENTIFICATION</scope>
</reference>
<feature type="region of interest" description="Disordered" evidence="1">
    <location>
        <begin position="17"/>
        <end position="42"/>
    </location>
</feature>
<evidence type="ECO:0000313" key="2">
    <source>
        <dbReference type="EMBL" id="KAF7494569.1"/>
    </source>
</evidence>
<organism evidence="2">
    <name type="scientific">Sarcoptes scabiei</name>
    <name type="common">Itch mite</name>
    <name type="synonym">Acarus scabiei</name>
    <dbReference type="NCBI Taxonomy" id="52283"/>
    <lineage>
        <taxon>Eukaryota</taxon>
        <taxon>Metazoa</taxon>
        <taxon>Ecdysozoa</taxon>
        <taxon>Arthropoda</taxon>
        <taxon>Chelicerata</taxon>
        <taxon>Arachnida</taxon>
        <taxon>Acari</taxon>
        <taxon>Acariformes</taxon>
        <taxon>Sarcoptiformes</taxon>
        <taxon>Astigmata</taxon>
        <taxon>Psoroptidia</taxon>
        <taxon>Sarcoptoidea</taxon>
        <taxon>Sarcoptidae</taxon>
        <taxon>Sarcoptinae</taxon>
        <taxon>Sarcoptes</taxon>
    </lineage>
</organism>
<feature type="region of interest" description="Disordered" evidence="1">
    <location>
        <begin position="58"/>
        <end position="106"/>
    </location>
</feature>
<proteinExistence type="predicted"/>
<name>A0A834RDA1_SARSC</name>